<protein>
    <submittedName>
        <fullName evidence="1">Uncharacterized protein</fullName>
    </submittedName>
</protein>
<organism evidence="1 2">
    <name type="scientific">Pleurodeles waltl</name>
    <name type="common">Iberian ribbed newt</name>
    <dbReference type="NCBI Taxonomy" id="8319"/>
    <lineage>
        <taxon>Eukaryota</taxon>
        <taxon>Metazoa</taxon>
        <taxon>Chordata</taxon>
        <taxon>Craniata</taxon>
        <taxon>Vertebrata</taxon>
        <taxon>Euteleostomi</taxon>
        <taxon>Amphibia</taxon>
        <taxon>Batrachia</taxon>
        <taxon>Caudata</taxon>
        <taxon>Salamandroidea</taxon>
        <taxon>Salamandridae</taxon>
        <taxon>Pleurodelinae</taxon>
        <taxon>Pleurodeles</taxon>
    </lineage>
</organism>
<comment type="caution">
    <text evidence="1">The sequence shown here is derived from an EMBL/GenBank/DDBJ whole genome shotgun (WGS) entry which is preliminary data.</text>
</comment>
<keyword evidence="2" id="KW-1185">Reference proteome</keyword>
<name>A0AAV7TKH5_PLEWA</name>
<reference evidence="1" key="1">
    <citation type="journal article" date="2022" name="bioRxiv">
        <title>Sequencing and chromosome-scale assembly of the giantPleurodeles waltlgenome.</title>
        <authorList>
            <person name="Brown T."/>
            <person name="Elewa A."/>
            <person name="Iarovenko S."/>
            <person name="Subramanian E."/>
            <person name="Araus A.J."/>
            <person name="Petzold A."/>
            <person name="Susuki M."/>
            <person name="Suzuki K.-i.T."/>
            <person name="Hayashi T."/>
            <person name="Toyoda A."/>
            <person name="Oliveira C."/>
            <person name="Osipova E."/>
            <person name="Leigh N.D."/>
            <person name="Simon A."/>
            <person name="Yun M.H."/>
        </authorList>
    </citation>
    <scope>NUCLEOTIDE SEQUENCE</scope>
    <source>
        <strain evidence="1">20211129_DDA</strain>
        <tissue evidence="1">Liver</tissue>
    </source>
</reference>
<sequence>MESFALFQKRLLKYNAGLRVCDTTGTSLATGARDHFHMPRCAQELTGREVEAFLRCVWLLEFWLVHEYGKRCKTLVKFTETLEVAVKYLKGGALSVSARHSPVFVAPTPELGTASVGFPWAVHDAADQHWKEMLVGGRGPLPALRTPLGVVSSHRGASGRPAPGGVWLRCAAQSCGGLEASCRAPERRIEKRGPALRVGPVGLVVGPGARRIKEPG</sequence>
<evidence type="ECO:0000313" key="1">
    <source>
        <dbReference type="EMBL" id="KAJ1177079.1"/>
    </source>
</evidence>
<dbReference type="EMBL" id="JANPWB010000006">
    <property type="protein sequence ID" value="KAJ1177079.1"/>
    <property type="molecule type" value="Genomic_DNA"/>
</dbReference>
<evidence type="ECO:0000313" key="2">
    <source>
        <dbReference type="Proteomes" id="UP001066276"/>
    </source>
</evidence>
<dbReference type="Proteomes" id="UP001066276">
    <property type="component" value="Chromosome 3_2"/>
</dbReference>
<gene>
    <name evidence="1" type="ORF">NDU88_002343</name>
</gene>
<dbReference type="AlphaFoldDB" id="A0AAV7TKH5"/>
<proteinExistence type="predicted"/>
<accession>A0AAV7TKH5</accession>